<evidence type="ECO:0000313" key="3">
    <source>
        <dbReference type="Proteomes" id="UP000278962"/>
    </source>
</evidence>
<keyword evidence="1" id="KW-0732">Signal</keyword>
<comment type="caution">
    <text evidence="2">The sequence shown here is derived from an EMBL/GenBank/DDBJ whole genome shotgun (WGS) entry which is preliminary data.</text>
</comment>
<reference evidence="2 3" key="1">
    <citation type="submission" date="2018-10" db="EMBL/GenBank/DDBJ databases">
        <title>Genomic Encyclopedia of Archaeal and Bacterial Type Strains, Phase II (KMG-II): from individual species to whole genera.</title>
        <authorList>
            <person name="Goeker M."/>
        </authorList>
    </citation>
    <scope>NUCLEOTIDE SEQUENCE [LARGE SCALE GENOMIC DNA]</scope>
    <source>
        <strain evidence="2 3">DSM 14954</strain>
    </source>
</reference>
<evidence type="ECO:0000313" key="2">
    <source>
        <dbReference type="EMBL" id="RKQ90527.1"/>
    </source>
</evidence>
<evidence type="ECO:0000256" key="1">
    <source>
        <dbReference type="SAM" id="SignalP"/>
    </source>
</evidence>
<dbReference type="EMBL" id="RBIL01000001">
    <property type="protein sequence ID" value="RKQ90527.1"/>
    <property type="molecule type" value="Genomic_DNA"/>
</dbReference>
<feature type="signal peptide" evidence="1">
    <location>
        <begin position="1"/>
        <end position="17"/>
    </location>
</feature>
<gene>
    <name evidence="2" type="ORF">C8N24_0332</name>
</gene>
<protein>
    <submittedName>
        <fullName evidence="2">Uncharacterized protein</fullName>
    </submittedName>
</protein>
<feature type="chain" id="PRO_5039665781" evidence="1">
    <location>
        <begin position="18"/>
        <end position="65"/>
    </location>
</feature>
<keyword evidence="3" id="KW-1185">Reference proteome</keyword>
<name>A0A660L6A1_9ACTN</name>
<dbReference type="AlphaFoldDB" id="A0A660L6A1"/>
<sequence length="65" mass="6998">MFLVPVLLKIDAVSALAAEQTAHAITVDHLVTVGGARQMDERRAARTTFDLVVLADNVELPAENL</sequence>
<organism evidence="2 3">
    <name type="scientific">Solirubrobacter pauli</name>
    <dbReference type="NCBI Taxonomy" id="166793"/>
    <lineage>
        <taxon>Bacteria</taxon>
        <taxon>Bacillati</taxon>
        <taxon>Actinomycetota</taxon>
        <taxon>Thermoleophilia</taxon>
        <taxon>Solirubrobacterales</taxon>
        <taxon>Solirubrobacteraceae</taxon>
        <taxon>Solirubrobacter</taxon>
    </lineage>
</organism>
<accession>A0A660L6A1</accession>
<dbReference type="Proteomes" id="UP000278962">
    <property type="component" value="Unassembled WGS sequence"/>
</dbReference>
<proteinExistence type="predicted"/>